<dbReference type="Gene3D" id="1.10.510.10">
    <property type="entry name" value="Transferase(Phosphotransferase) domain 1"/>
    <property type="match status" value="1"/>
</dbReference>
<dbReference type="AlphaFoldDB" id="A0A4T0ICD7"/>
<dbReference type="EMBL" id="SPOF01000002">
    <property type="protein sequence ID" value="TIB16958.1"/>
    <property type="molecule type" value="Genomic_DNA"/>
</dbReference>
<name>A0A4T0ICD7_WALIC</name>
<comment type="caution">
    <text evidence="7">The sequence shown here is derived from an EMBL/GenBank/DDBJ whole genome shotgun (WGS) entry which is preliminary data.</text>
</comment>
<reference evidence="7 8" key="1">
    <citation type="submission" date="2019-03" db="EMBL/GenBank/DDBJ databases">
        <title>Sequencing 23 genomes of Wallemia ichthyophaga.</title>
        <authorList>
            <person name="Gostincar C."/>
        </authorList>
    </citation>
    <scope>NUCLEOTIDE SEQUENCE [LARGE SCALE GENOMIC DNA]</scope>
    <source>
        <strain evidence="7 8">EXF-8621</strain>
    </source>
</reference>
<dbReference type="InterPro" id="IPR000719">
    <property type="entry name" value="Prot_kinase_dom"/>
</dbReference>
<dbReference type="SMART" id="SM00220">
    <property type="entry name" value="S_TKc"/>
    <property type="match status" value="1"/>
</dbReference>
<protein>
    <recommendedName>
        <fullName evidence="6">Protein kinase domain-containing protein</fullName>
    </recommendedName>
</protein>
<feature type="compositionally biased region" description="Basic and acidic residues" evidence="5">
    <location>
        <begin position="171"/>
        <end position="185"/>
    </location>
</feature>
<keyword evidence="2" id="KW-0547">Nucleotide-binding</keyword>
<dbReference type="InterPro" id="IPR008271">
    <property type="entry name" value="Ser/Thr_kinase_AS"/>
</dbReference>
<dbReference type="GO" id="GO:0004674">
    <property type="term" value="F:protein serine/threonine kinase activity"/>
    <property type="evidence" value="ECO:0007669"/>
    <property type="project" value="TreeGrafter"/>
</dbReference>
<evidence type="ECO:0000313" key="7">
    <source>
        <dbReference type="EMBL" id="TIB16958.1"/>
    </source>
</evidence>
<feature type="compositionally biased region" description="Basic residues" evidence="5">
    <location>
        <begin position="277"/>
        <end position="287"/>
    </location>
</feature>
<evidence type="ECO:0000256" key="5">
    <source>
        <dbReference type="SAM" id="MobiDB-lite"/>
    </source>
</evidence>
<dbReference type="CDD" id="cd13999">
    <property type="entry name" value="STKc_MAP3K-like"/>
    <property type="match status" value="1"/>
</dbReference>
<gene>
    <name evidence="7" type="ORF">E3P90_00247</name>
</gene>
<feature type="domain" description="Protein kinase" evidence="6">
    <location>
        <begin position="350"/>
        <end position="612"/>
    </location>
</feature>
<evidence type="ECO:0000259" key="6">
    <source>
        <dbReference type="PROSITE" id="PS50011"/>
    </source>
</evidence>
<evidence type="ECO:0000256" key="4">
    <source>
        <dbReference type="ARBA" id="ARBA00022840"/>
    </source>
</evidence>
<feature type="region of interest" description="Disordered" evidence="5">
    <location>
        <begin position="266"/>
        <end position="330"/>
    </location>
</feature>
<accession>A0A4T0ICD7</accession>
<dbReference type="PROSITE" id="PS00108">
    <property type="entry name" value="PROTEIN_KINASE_ST"/>
    <property type="match status" value="1"/>
</dbReference>
<feature type="compositionally biased region" description="Low complexity" evidence="5">
    <location>
        <begin position="161"/>
        <end position="170"/>
    </location>
</feature>
<dbReference type="InterPro" id="IPR051681">
    <property type="entry name" value="Ser/Thr_Kinases-Pseudokinases"/>
</dbReference>
<feature type="compositionally biased region" description="Polar residues" evidence="5">
    <location>
        <begin position="298"/>
        <end position="314"/>
    </location>
</feature>
<feature type="region of interest" description="Disordered" evidence="5">
    <location>
        <begin position="69"/>
        <end position="105"/>
    </location>
</feature>
<feature type="compositionally biased region" description="Polar residues" evidence="5">
    <location>
        <begin position="80"/>
        <end position="93"/>
    </location>
</feature>
<dbReference type="SUPFAM" id="SSF56112">
    <property type="entry name" value="Protein kinase-like (PK-like)"/>
    <property type="match status" value="1"/>
</dbReference>
<evidence type="ECO:0000313" key="8">
    <source>
        <dbReference type="Proteomes" id="UP000306954"/>
    </source>
</evidence>
<organism evidence="7 8">
    <name type="scientific">Wallemia ichthyophaga</name>
    <dbReference type="NCBI Taxonomy" id="245174"/>
    <lineage>
        <taxon>Eukaryota</taxon>
        <taxon>Fungi</taxon>
        <taxon>Dikarya</taxon>
        <taxon>Basidiomycota</taxon>
        <taxon>Wallemiomycotina</taxon>
        <taxon>Wallemiomycetes</taxon>
        <taxon>Wallemiales</taxon>
        <taxon>Wallemiaceae</taxon>
        <taxon>Wallemia</taxon>
    </lineage>
</organism>
<evidence type="ECO:0000256" key="1">
    <source>
        <dbReference type="ARBA" id="ARBA00022679"/>
    </source>
</evidence>
<evidence type="ECO:0000256" key="2">
    <source>
        <dbReference type="ARBA" id="ARBA00022741"/>
    </source>
</evidence>
<feature type="region of interest" description="Disordered" evidence="5">
    <location>
        <begin position="156"/>
        <end position="189"/>
    </location>
</feature>
<dbReference type="GO" id="GO:0005524">
    <property type="term" value="F:ATP binding"/>
    <property type="evidence" value="ECO:0007669"/>
    <property type="project" value="UniProtKB-KW"/>
</dbReference>
<proteinExistence type="predicted"/>
<sequence>MSTMSTKSHEDQLRRCRKADLLEMLTASATEGSDCGDLRACTKEMLIEILLEKDGLRDRRCVHPVSLSSEDEYEDGYSTKPLSVSNVNSQSSGATAKRTRAAKRKAMNKISVESLNNSSQPQNRYQLRTRTISIDSSHTPDEDFAKSVSLMSIADSEKDSAATASSSNHSSDAENRDMRGVRQSDDVSDTDIDVDMRDETVSSLKRYLKRQLEQMCNVSGIEHSKHHTKDDLIELLLLHKEDMHSVPVSSASEISSTTAVSDFEENASIDSDLHTPKPQKKRSRQGRGTKPTRAVLSDLSSTVTARQSDTTDVSKATPKPGHRSSNTSEGLALDLQELGLVNKEIKATIVEKKEKIGSGGFKDVYVGSIRKKKCAVADIRGELTEMDIRELQVLSKLNHPNIVKFIGVSVPGNGAPVMLISELCKNGDLFDYLRNNPPPTNKKALLIMLDIARGLEYLHITCKPQVIHRDMKSSNVLIDDNGRAKLNDFGLARVKQSTRSMIQSLVGTVNWQAPELWSAKPSYTASVDIFATALVYWEILQWHSTKKCYPWEGQNEHFIYDQVGQKHKRPSLNQFKRQWGGDVLDLIERMWVQDGKHRPSATEVVQELDAIIKNTA</sequence>
<keyword evidence="3" id="KW-0418">Kinase</keyword>
<keyword evidence="4" id="KW-0067">ATP-binding</keyword>
<evidence type="ECO:0000256" key="3">
    <source>
        <dbReference type="ARBA" id="ARBA00022777"/>
    </source>
</evidence>
<dbReference type="InterPro" id="IPR011009">
    <property type="entry name" value="Kinase-like_dom_sf"/>
</dbReference>
<dbReference type="PANTHER" id="PTHR44329">
    <property type="entry name" value="SERINE/THREONINE-PROTEIN KINASE TNNI3K-RELATED"/>
    <property type="match status" value="1"/>
</dbReference>
<dbReference type="Proteomes" id="UP000306954">
    <property type="component" value="Unassembled WGS sequence"/>
</dbReference>
<dbReference type="PANTHER" id="PTHR44329:SF288">
    <property type="entry name" value="MITOGEN-ACTIVATED PROTEIN KINASE KINASE KINASE 20"/>
    <property type="match status" value="1"/>
</dbReference>
<keyword evidence="1" id="KW-0808">Transferase</keyword>
<dbReference type="Pfam" id="PF00069">
    <property type="entry name" value="Pkinase"/>
    <property type="match status" value="1"/>
</dbReference>
<dbReference type="PROSITE" id="PS50011">
    <property type="entry name" value="PROTEIN_KINASE_DOM"/>
    <property type="match status" value="1"/>
</dbReference>